<dbReference type="SUPFAM" id="SSF52121">
    <property type="entry name" value="Lumazine synthase"/>
    <property type="match status" value="1"/>
</dbReference>
<dbReference type="UniPathway" id="UPA00275">
    <property type="reaction ID" value="UER00404"/>
</dbReference>
<comment type="pathway">
    <text evidence="1">Cofactor biosynthesis; riboflavin biosynthesis; riboflavin from 2-hydroxy-3-oxobutyl phosphate and 5-amino-6-(D-ribitylamino)uracil: step 1/2.</text>
</comment>
<evidence type="ECO:0000256" key="4">
    <source>
        <dbReference type="ARBA" id="ARBA00022619"/>
    </source>
</evidence>
<dbReference type="InterPro" id="IPR036467">
    <property type="entry name" value="LS/RS_sf"/>
</dbReference>
<sequence length="143" mass="15921">MLKKRIIIIAAHYYQEITDMLVEGAKNYCVENDIEYLNYSVPGALEIPTAIKILNNRIKEETSILSGFVAIGCVIRGETSHYDIVSNESARGLTDLSLEHDIIVGNGILTVENKNQALERSTDKINKGYEAAHACRVLIDLKN</sequence>
<dbReference type="GO" id="GO:0005829">
    <property type="term" value="C:cytosol"/>
    <property type="evidence" value="ECO:0007669"/>
    <property type="project" value="TreeGrafter"/>
</dbReference>
<proteinExistence type="inferred from homology"/>
<protein>
    <recommendedName>
        <fullName evidence="3">6,7-dimethyl-8-ribityllumazine synthase</fullName>
        <ecNumber evidence="3">2.5.1.78</ecNumber>
    </recommendedName>
</protein>
<accession>A0A381UBP4</accession>
<evidence type="ECO:0000256" key="2">
    <source>
        <dbReference type="ARBA" id="ARBA00007424"/>
    </source>
</evidence>
<reference evidence="7" key="1">
    <citation type="submission" date="2018-05" db="EMBL/GenBank/DDBJ databases">
        <authorList>
            <person name="Lanie J.A."/>
            <person name="Ng W.-L."/>
            <person name="Kazmierczak K.M."/>
            <person name="Andrzejewski T.M."/>
            <person name="Davidsen T.M."/>
            <person name="Wayne K.J."/>
            <person name="Tettelin H."/>
            <person name="Glass J.I."/>
            <person name="Rusch D."/>
            <person name="Podicherti R."/>
            <person name="Tsui H.-C.T."/>
            <person name="Winkler M.E."/>
        </authorList>
    </citation>
    <scope>NUCLEOTIDE SEQUENCE</scope>
</reference>
<name>A0A381UBP4_9ZZZZ</name>
<dbReference type="InterPro" id="IPR002180">
    <property type="entry name" value="LS/RS"/>
</dbReference>
<dbReference type="Pfam" id="PF00885">
    <property type="entry name" value="DMRL_synthase"/>
    <property type="match status" value="1"/>
</dbReference>
<dbReference type="AlphaFoldDB" id="A0A381UBP4"/>
<evidence type="ECO:0000256" key="5">
    <source>
        <dbReference type="ARBA" id="ARBA00022679"/>
    </source>
</evidence>
<dbReference type="PANTHER" id="PTHR21058">
    <property type="entry name" value="6,7-DIMETHYL-8-RIBITYLLUMAZINE SYNTHASE DMRL SYNTHASE LUMAZINE SYNTHASE"/>
    <property type="match status" value="1"/>
</dbReference>
<evidence type="ECO:0000256" key="1">
    <source>
        <dbReference type="ARBA" id="ARBA00004917"/>
    </source>
</evidence>
<dbReference type="EC" id="2.5.1.78" evidence="3"/>
<keyword evidence="4" id="KW-0686">Riboflavin biosynthesis</keyword>
<dbReference type="EMBL" id="UINC01006120">
    <property type="protein sequence ID" value="SVA25616.1"/>
    <property type="molecule type" value="Genomic_DNA"/>
</dbReference>
<evidence type="ECO:0000313" key="7">
    <source>
        <dbReference type="EMBL" id="SVA25616.1"/>
    </source>
</evidence>
<dbReference type="Gene3D" id="3.40.50.960">
    <property type="entry name" value="Lumazine/riboflavin synthase"/>
    <property type="match status" value="1"/>
</dbReference>
<organism evidence="7">
    <name type="scientific">marine metagenome</name>
    <dbReference type="NCBI Taxonomy" id="408172"/>
    <lineage>
        <taxon>unclassified sequences</taxon>
        <taxon>metagenomes</taxon>
        <taxon>ecological metagenomes</taxon>
    </lineage>
</organism>
<dbReference type="HAMAP" id="MF_00178">
    <property type="entry name" value="Lumazine_synth"/>
    <property type="match status" value="1"/>
</dbReference>
<comment type="similarity">
    <text evidence="2">Belongs to the DMRL synthase family.</text>
</comment>
<dbReference type="GO" id="GO:0009349">
    <property type="term" value="C:riboflavin synthase complex"/>
    <property type="evidence" value="ECO:0007669"/>
    <property type="project" value="InterPro"/>
</dbReference>
<dbReference type="CDD" id="cd09209">
    <property type="entry name" value="Lumazine_synthase-I"/>
    <property type="match status" value="1"/>
</dbReference>
<dbReference type="PANTHER" id="PTHR21058:SF0">
    <property type="entry name" value="6,7-DIMETHYL-8-RIBITYLLUMAZINE SYNTHASE"/>
    <property type="match status" value="1"/>
</dbReference>
<dbReference type="GO" id="GO:0000906">
    <property type="term" value="F:6,7-dimethyl-8-ribityllumazine synthase activity"/>
    <property type="evidence" value="ECO:0007669"/>
    <property type="project" value="UniProtKB-EC"/>
</dbReference>
<dbReference type="GO" id="GO:0009231">
    <property type="term" value="P:riboflavin biosynthetic process"/>
    <property type="evidence" value="ECO:0007669"/>
    <property type="project" value="UniProtKB-UniPathway"/>
</dbReference>
<evidence type="ECO:0000256" key="3">
    <source>
        <dbReference type="ARBA" id="ARBA00012664"/>
    </source>
</evidence>
<dbReference type="NCBIfam" id="TIGR00114">
    <property type="entry name" value="lumazine-synth"/>
    <property type="match status" value="1"/>
</dbReference>
<evidence type="ECO:0000256" key="6">
    <source>
        <dbReference type="ARBA" id="ARBA00048785"/>
    </source>
</evidence>
<gene>
    <name evidence="7" type="ORF">METZ01_LOCUS78470</name>
</gene>
<comment type="catalytic activity">
    <reaction evidence="6">
        <text>(2S)-2-hydroxy-3-oxobutyl phosphate + 5-amino-6-(D-ribitylamino)uracil = 6,7-dimethyl-8-(1-D-ribityl)lumazine + phosphate + 2 H2O + H(+)</text>
        <dbReference type="Rhea" id="RHEA:26152"/>
        <dbReference type="ChEBI" id="CHEBI:15377"/>
        <dbReference type="ChEBI" id="CHEBI:15378"/>
        <dbReference type="ChEBI" id="CHEBI:15934"/>
        <dbReference type="ChEBI" id="CHEBI:43474"/>
        <dbReference type="ChEBI" id="CHEBI:58201"/>
        <dbReference type="ChEBI" id="CHEBI:58830"/>
        <dbReference type="EC" id="2.5.1.78"/>
    </reaction>
</comment>
<dbReference type="InterPro" id="IPR034964">
    <property type="entry name" value="LS"/>
</dbReference>
<keyword evidence="5" id="KW-0808">Transferase</keyword>